<reference evidence="2 3" key="1">
    <citation type="submission" date="2008-04" db="EMBL/GenBank/DDBJ databases">
        <title>Draft genome sequence of Bacteroides coprocola (DSM 17136).</title>
        <authorList>
            <person name="Sudarsanam P."/>
            <person name="Ley R."/>
            <person name="Guruge J."/>
            <person name="Turnbaugh P.J."/>
            <person name="Mahowald M."/>
            <person name="Liep D."/>
            <person name="Gordon J."/>
        </authorList>
    </citation>
    <scope>NUCLEOTIDE SEQUENCE [LARGE SCALE GENOMIC DNA]</scope>
    <source>
        <strain evidence="2 3">DSM 17136</strain>
    </source>
</reference>
<gene>
    <name evidence="2" type="ORF">BACCOP_00100</name>
</gene>
<evidence type="ECO:0000313" key="3">
    <source>
        <dbReference type="Proteomes" id="UP000003146"/>
    </source>
</evidence>
<name>B3JE11_9BACT</name>
<dbReference type="HOGENOM" id="CLU_1318766_0_0_10"/>
<organism evidence="2 3">
    <name type="scientific">Phocaeicola coprocola DSM 17136</name>
    <dbReference type="NCBI Taxonomy" id="470145"/>
    <lineage>
        <taxon>Bacteria</taxon>
        <taxon>Pseudomonadati</taxon>
        <taxon>Bacteroidota</taxon>
        <taxon>Bacteroidia</taxon>
        <taxon>Bacteroidales</taxon>
        <taxon>Bacteroidaceae</taxon>
        <taxon>Phocaeicola</taxon>
    </lineage>
</organism>
<sequence length="208" mass="24227">MQYRKIGRTDCQYKGITSEMNMEKVIRFKTMIGYCYLYPDKIIMARNGNPEEVNLKNEEQRLWKHLVFYTITGLLLAWLAYMDRDHLPMCLWLGLTSAWLLFNVLRSIFQKSSSSALIERDKIRSVRFKKGVRYLTRSRFIVVFEDRKGCNRIRYILLPGSLNDGPKATEEALIAMRDSGYYPFSSQEGSLTGIRKYNETEGKESGTG</sequence>
<reference evidence="2 3" key="2">
    <citation type="submission" date="2008-04" db="EMBL/GenBank/DDBJ databases">
        <authorList>
            <person name="Fulton L."/>
            <person name="Clifton S."/>
            <person name="Fulton B."/>
            <person name="Xu J."/>
            <person name="Minx P."/>
            <person name="Pepin K.H."/>
            <person name="Johnson M."/>
            <person name="Thiruvilangam P."/>
            <person name="Bhonagiri V."/>
            <person name="Nash W.E."/>
            <person name="Mardis E.R."/>
            <person name="Wilson R.K."/>
        </authorList>
    </citation>
    <scope>NUCLEOTIDE SEQUENCE [LARGE SCALE GENOMIC DNA]</scope>
    <source>
        <strain evidence="2 3">DSM 17136</strain>
    </source>
</reference>
<feature type="transmembrane region" description="Helical" evidence="1">
    <location>
        <begin position="86"/>
        <end position="105"/>
    </location>
</feature>
<feature type="transmembrane region" description="Helical" evidence="1">
    <location>
        <begin position="62"/>
        <end position="80"/>
    </location>
</feature>
<dbReference type="Proteomes" id="UP000003146">
    <property type="component" value="Unassembled WGS sequence"/>
</dbReference>
<dbReference type="STRING" id="470145.BACCOP_00100"/>
<keyword evidence="1" id="KW-0812">Transmembrane</keyword>
<keyword evidence="1" id="KW-0472">Membrane</keyword>
<dbReference type="AlphaFoldDB" id="B3JE11"/>
<evidence type="ECO:0000313" key="2">
    <source>
        <dbReference type="EMBL" id="EDV02713.1"/>
    </source>
</evidence>
<dbReference type="eggNOG" id="ENOG5032JNM">
    <property type="taxonomic scope" value="Bacteria"/>
</dbReference>
<comment type="caution">
    <text evidence="2">The sequence shown here is derived from an EMBL/GenBank/DDBJ whole genome shotgun (WGS) entry which is preliminary data.</text>
</comment>
<accession>B3JE11</accession>
<evidence type="ECO:0000256" key="1">
    <source>
        <dbReference type="SAM" id="Phobius"/>
    </source>
</evidence>
<keyword evidence="1" id="KW-1133">Transmembrane helix</keyword>
<dbReference type="EMBL" id="ABIY02000016">
    <property type="protein sequence ID" value="EDV02713.1"/>
    <property type="molecule type" value="Genomic_DNA"/>
</dbReference>
<protein>
    <submittedName>
        <fullName evidence="2">Uncharacterized protein</fullName>
    </submittedName>
</protein>
<proteinExistence type="predicted"/>